<dbReference type="Gene3D" id="2.60.120.10">
    <property type="entry name" value="Jelly Rolls"/>
    <property type="match status" value="1"/>
</dbReference>
<comment type="caution">
    <text evidence="2">The sequence shown here is derived from an EMBL/GenBank/DDBJ whole genome shotgun (WGS) entry which is preliminary data.</text>
</comment>
<name>A0A0M3AY23_9SPHN</name>
<accession>A0A0M3AY23</accession>
<dbReference type="PATRIC" id="fig|56193.3.peg.793"/>
<dbReference type="Pfam" id="PF07883">
    <property type="entry name" value="Cupin_2"/>
    <property type="match status" value="1"/>
</dbReference>
<organism evidence="2 3">
    <name type="scientific">Sphingobium chungbukense</name>
    <dbReference type="NCBI Taxonomy" id="56193"/>
    <lineage>
        <taxon>Bacteria</taxon>
        <taxon>Pseudomonadati</taxon>
        <taxon>Pseudomonadota</taxon>
        <taxon>Alphaproteobacteria</taxon>
        <taxon>Sphingomonadales</taxon>
        <taxon>Sphingomonadaceae</taxon>
        <taxon>Sphingobium</taxon>
    </lineage>
</organism>
<evidence type="ECO:0000259" key="1">
    <source>
        <dbReference type="Pfam" id="PF07883"/>
    </source>
</evidence>
<protein>
    <recommendedName>
        <fullName evidence="1">Cupin type-2 domain-containing protein</fullName>
    </recommendedName>
</protein>
<keyword evidence="3" id="KW-1185">Reference proteome</keyword>
<dbReference type="STRING" id="56193.YP76_03880"/>
<gene>
    <name evidence="2" type="ORF">YP76_03880</name>
</gene>
<sequence length="129" mass="14314">MTTQDENNPPPGIIWRRTADLAWNDLNIAGTPLAGAPVYASDLGVRSSFYRMAAGDMLKKHRHMKWVQVMVVEGAMEVTQDGEEPFVARAGELYFVQPRHPHTEKAIEPSLILITTAEPPPPAVKKRPS</sequence>
<dbReference type="InterPro" id="IPR011051">
    <property type="entry name" value="RmlC_Cupin_sf"/>
</dbReference>
<dbReference type="InterPro" id="IPR013096">
    <property type="entry name" value="Cupin_2"/>
</dbReference>
<evidence type="ECO:0000313" key="3">
    <source>
        <dbReference type="Proteomes" id="UP000033874"/>
    </source>
</evidence>
<dbReference type="RefSeq" id="WP_046762246.1">
    <property type="nucleotide sequence ID" value="NZ_LBIC01000001.1"/>
</dbReference>
<dbReference type="Proteomes" id="UP000033874">
    <property type="component" value="Unassembled WGS sequence"/>
</dbReference>
<evidence type="ECO:0000313" key="2">
    <source>
        <dbReference type="EMBL" id="KKW93811.1"/>
    </source>
</evidence>
<feature type="domain" description="Cupin type-2" evidence="1">
    <location>
        <begin position="50"/>
        <end position="104"/>
    </location>
</feature>
<dbReference type="EMBL" id="LBIC01000001">
    <property type="protein sequence ID" value="KKW93811.1"/>
    <property type="molecule type" value="Genomic_DNA"/>
</dbReference>
<dbReference type="SUPFAM" id="SSF51182">
    <property type="entry name" value="RmlC-like cupins"/>
    <property type="match status" value="1"/>
</dbReference>
<dbReference type="AlphaFoldDB" id="A0A0M3AY23"/>
<dbReference type="InterPro" id="IPR014710">
    <property type="entry name" value="RmlC-like_jellyroll"/>
</dbReference>
<proteinExistence type="predicted"/>
<reference evidence="2 3" key="1">
    <citation type="submission" date="2015-04" db="EMBL/GenBank/DDBJ databases">
        <title>Genome sequence of aromatic hydrocarbons-degrading Sphingobium chungbukense DJ77.</title>
        <authorList>
            <person name="Kim Y.-C."/>
            <person name="Chae J.-C."/>
        </authorList>
    </citation>
    <scope>NUCLEOTIDE SEQUENCE [LARGE SCALE GENOMIC DNA]</scope>
    <source>
        <strain evidence="2 3">DJ77</strain>
    </source>
</reference>